<reference evidence="3" key="1">
    <citation type="journal article" date="2019" name="Int. J. Syst. Evol. Microbiol.">
        <title>The Global Catalogue of Microorganisms (GCM) 10K type strain sequencing project: providing services to taxonomists for standard genome sequencing and annotation.</title>
        <authorList>
            <consortium name="The Broad Institute Genomics Platform"/>
            <consortium name="The Broad Institute Genome Sequencing Center for Infectious Disease"/>
            <person name="Wu L."/>
            <person name="Ma J."/>
        </authorList>
    </citation>
    <scope>NUCLEOTIDE SEQUENCE [LARGE SCALE GENOMIC DNA]</scope>
    <source>
        <strain evidence="3">JCM 17923</strain>
    </source>
</reference>
<gene>
    <name evidence="2" type="ORF">GCM10023185_31040</name>
</gene>
<name>A0ABP8ILV1_9BACT</name>
<feature type="compositionally biased region" description="Basic and acidic residues" evidence="1">
    <location>
        <begin position="136"/>
        <end position="167"/>
    </location>
</feature>
<evidence type="ECO:0000313" key="2">
    <source>
        <dbReference type="EMBL" id="GAA4362775.1"/>
    </source>
</evidence>
<dbReference type="EMBL" id="BAABGZ010000066">
    <property type="protein sequence ID" value="GAA4362775.1"/>
    <property type="molecule type" value="Genomic_DNA"/>
</dbReference>
<keyword evidence="3" id="KW-1185">Reference proteome</keyword>
<feature type="region of interest" description="Disordered" evidence="1">
    <location>
        <begin position="130"/>
        <end position="171"/>
    </location>
</feature>
<accession>A0ABP8ILV1</accession>
<sequence length="200" mass="21892">MALAYTQELLDRAEAYIGTPLTERRQAEGLAELAGLYAAIRGEAPGSCRQCQYADYFRFLTSYIREATRVLHPDLMADSKYTFAPGFENETLVHESYGKAVTLDTLTDDDAKALRKLGFDKIIIEKGAKPAASQEEADKKAESEAVAKAKADTKTAKDALKAEKDAHAATQKQLAQLQKDYAGLEKQLAEATKPQEGDAQ</sequence>
<evidence type="ECO:0000313" key="3">
    <source>
        <dbReference type="Proteomes" id="UP001501153"/>
    </source>
</evidence>
<protein>
    <submittedName>
        <fullName evidence="2">Uncharacterized protein</fullName>
    </submittedName>
</protein>
<evidence type="ECO:0000256" key="1">
    <source>
        <dbReference type="SAM" id="MobiDB-lite"/>
    </source>
</evidence>
<dbReference type="Proteomes" id="UP001501153">
    <property type="component" value="Unassembled WGS sequence"/>
</dbReference>
<comment type="caution">
    <text evidence="2">The sequence shown here is derived from an EMBL/GenBank/DDBJ whole genome shotgun (WGS) entry which is preliminary data.</text>
</comment>
<dbReference type="RefSeq" id="WP_345237012.1">
    <property type="nucleotide sequence ID" value="NZ_BAABGZ010000066.1"/>
</dbReference>
<proteinExistence type="predicted"/>
<organism evidence="2 3">
    <name type="scientific">Hymenobacter saemangeumensis</name>
    <dbReference type="NCBI Taxonomy" id="1084522"/>
    <lineage>
        <taxon>Bacteria</taxon>
        <taxon>Pseudomonadati</taxon>
        <taxon>Bacteroidota</taxon>
        <taxon>Cytophagia</taxon>
        <taxon>Cytophagales</taxon>
        <taxon>Hymenobacteraceae</taxon>
        <taxon>Hymenobacter</taxon>
    </lineage>
</organism>